<keyword evidence="8" id="KW-0472">Membrane</keyword>
<comment type="subcellular location">
    <subcellularLocation>
        <location evidence="1">Cell membrane</location>
        <topology evidence="1">Peripheral membrane protein</topology>
    </subcellularLocation>
</comment>
<evidence type="ECO:0000256" key="7">
    <source>
        <dbReference type="ARBA" id="ARBA00022967"/>
    </source>
</evidence>
<dbReference type="SUPFAM" id="SSF52540">
    <property type="entry name" value="P-loop containing nucleoside triphosphate hydrolases"/>
    <property type="match status" value="1"/>
</dbReference>
<dbReference type="HOGENOM" id="CLU_000604_1_22_11"/>
<keyword evidence="11" id="KW-1185">Reference proteome</keyword>
<dbReference type="Gene3D" id="3.40.50.300">
    <property type="entry name" value="P-loop containing nucleotide triphosphate hydrolases"/>
    <property type="match status" value="1"/>
</dbReference>
<gene>
    <name evidence="10" type="ordered locus">Shel_24070</name>
</gene>
<name>C7N1X4_SLAHD</name>
<keyword evidence="4" id="KW-1003">Cell membrane</keyword>
<keyword evidence="5" id="KW-0547">Nucleotide-binding</keyword>
<feature type="domain" description="ABC transporter" evidence="9">
    <location>
        <begin position="2"/>
        <end position="263"/>
    </location>
</feature>
<sequence>MIEFDNVGFTYQHAADIKRAKRRKRVAAEPRADWGNRPDEVWALRNISFTLDKGEFLGIAGHTGSGKSTLIQHINGLLTPTEGRVLIDGEPVGNPETAAKSGIGMVFQYPEHQLFAASVYEDVVFGPRNLGCSADEAEERYRKAMDRVDLDADALRDASPFGLSGGQQRRVAFAGVLAMEPTVLVLDEPVAGLDPKSREDFLQFIARLHREQGLTVVMVSHAMDDLARLCTRVLMLNQGRMHALGTPAEVFADGDQMKAIGLGQPAAQRVGSKLMAKGIDLQQPDGLFTLETLTSAVAQVWKQRA</sequence>
<evidence type="ECO:0000313" key="10">
    <source>
        <dbReference type="EMBL" id="ACV23415.1"/>
    </source>
</evidence>
<dbReference type="PANTHER" id="PTHR43553:SF27">
    <property type="entry name" value="ENERGY-COUPLING FACTOR TRANSPORTER ATP-BINDING PROTEIN ECFA2"/>
    <property type="match status" value="1"/>
</dbReference>
<organism evidence="10 11">
    <name type="scientific">Slackia heliotrinireducens (strain ATCC 29202 / DSM 20476 / NCTC 11029 / RHS 1)</name>
    <name type="common">Peptococcus heliotrinreducens</name>
    <dbReference type="NCBI Taxonomy" id="471855"/>
    <lineage>
        <taxon>Bacteria</taxon>
        <taxon>Bacillati</taxon>
        <taxon>Actinomycetota</taxon>
        <taxon>Coriobacteriia</taxon>
        <taxon>Eggerthellales</taxon>
        <taxon>Eggerthellaceae</taxon>
        <taxon>Slackia</taxon>
    </lineage>
</organism>
<protein>
    <submittedName>
        <fullName evidence="10">ABC-type cobalt transport system, ATPase component</fullName>
    </submittedName>
</protein>
<dbReference type="GO" id="GO:0005524">
    <property type="term" value="F:ATP binding"/>
    <property type="evidence" value="ECO:0007669"/>
    <property type="project" value="UniProtKB-KW"/>
</dbReference>
<dbReference type="InterPro" id="IPR050095">
    <property type="entry name" value="ECF_ABC_transporter_ATP-bd"/>
</dbReference>
<dbReference type="PANTHER" id="PTHR43553">
    <property type="entry name" value="HEAVY METAL TRANSPORTER"/>
    <property type="match status" value="1"/>
</dbReference>
<dbReference type="InterPro" id="IPR003593">
    <property type="entry name" value="AAA+_ATPase"/>
</dbReference>
<evidence type="ECO:0000259" key="9">
    <source>
        <dbReference type="PROSITE" id="PS50893"/>
    </source>
</evidence>
<dbReference type="KEGG" id="shi:Shel_24070"/>
<dbReference type="InterPro" id="IPR027417">
    <property type="entry name" value="P-loop_NTPase"/>
</dbReference>
<dbReference type="EMBL" id="CP001684">
    <property type="protein sequence ID" value="ACV23415.1"/>
    <property type="molecule type" value="Genomic_DNA"/>
</dbReference>
<dbReference type="InterPro" id="IPR003439">
    <property type="entry name" value="ABC_transporter-like_ATP-bd"/>
</dbReference>
<dbReference type="SMART" id="SM00382">
    <property type="entry name" value="AAA"/>
    <property type="match status" value="1"/>
</dbReference>
<evidence type="ECO:0000256" key="4">
    <source>
        <dbReference type="ARBA" id="ARBA00022475"/>
    </source>
</evidence>
<dbReference type="RefSeq" id="WP_012799515.1">
    <property type="nucleotide sequence ID" value="NC_013165.1"/>
</dbReference>
<dbReference type="GO" id="GO:0043190">
    <property type="term" value="C:ATP-binding cassette (ABC) transporter complex"/>
    <property type="evidence" value="ECO:0007669"/>
    <property type="project" value="TreeGrafter"/>
</dbReference>
<dbReference type="PROSITE" id="PS50893">
    <property type="entry name" value="ABC_TRANSPORTER_2"/>
    <property type="match status" value="1"/>
</dbReference>
<dbReference type="InterPro" id="IPR017871">
    <property type="entry name" value="ABC_transporter-like_CS"/>
</dbReference>
<evidence type="ECO:0000256" key="1">
    <source>
        <dbReference type="ARBA" id="ARBA00004202"/>
    </source>
</evidence>
<evidence type="ECO:0000256" key="5">
    <source>
        <dbReference type="ARBA" id="ARBA00022741"/>
    </source>
</evidence>
<dbReference type="GO" id="GO:0042626">
    <property type="term" value="F:ATPase-coupled transmembrane transporter activity"/>
    <property type="evidence" value="ECO:0007669"/>
    <property type="project" value="TreeGrafter"/>
</dbReference>
<dbReference type="STRING" id="471855.Shel_24070"/>
<evidence type="ECO:0000256" key="3">
    <source>
        <dbReference type="ARBA" id="ARBA00022448"/>
    </source>
</evidence>
<keyword evidence="7" id="KW-1278">Translocase</keyword>
<dbReference type="FunFam" id="3.40.50.300:FF:000224">
    <property type="entry name" value="Energy-coupling factor transporter ATP-binding protein EcfA"/>
    <property type="match status" value="1"/>
</dbReference>
<accession>C7N1X4</accession>
<dbReference type="GO" id="GO:0016887">
    <property type="term" value="F:ATP hydrolysis activity"/>
    <property type="evidence" value="ECO:0007669"/>
    <property type="project" value="InterPro"/>
</dbReference>
<dbReference type="eggNOG" id="COG1122">
    <property type="taxonomic scope" value="Bacteria"/>
</dbReference>
<dbReference type="InterPro" id="IPR015856">
    <property type="entry name" value="ABC_transpr_CbiO/EcfA_su"/>
</dbReference>
<dbReference type="PROSITE" id="PS00211">
    <property type="entry name" value="ABC_TRANSPORTER_1"/>
    <property type="match status" value="1"/>
</dbReference>
<keyword evidence="6" id="KW-0067">ATP-binding</keyword>
<keyword evidence="3" id="KW-0813">Transport</keyword>
<dbReference type="Proteomes" id="UP000002026">
    <property type="component" value="Chromosome"/>
</dbReference>
<evidence type="ECO:0000256" key="6">
    <source>
        <dbReference type="ARBA" id="ARBA00022840"/>
    </source>
</evidence>
<dbReference type="AlphaFoldDB" id="C7N1X4"/>
<dbReference type="CDD" id="cd03225">
    <property type="entry name" value="ABC_cobalt_CbiO_domain1"/>
    <property type="match status" value="1"/>
</dbReference>
<reference evidence="10 11" key="1">
    <citation type="journal article" date="2009" name="Stand. Genomic Sci.">
        <title>Complete genome sequence of Slackia heliotrinireducens type strain (RHS 1).</title>
        <authorList>
            <person name="Pukall R."/>
            <person name="Lapidus A."/>
            <person name="Nolan M."/>
            <person name="Copeland A."/>
            <person name="Glavina Del Rio T."/>
            <person name="Lucas S."/>
            <person name="Chen F."/>
            <person name="Tice H."/>
            <person name="Cheng J.F."/>
            <person name="Chertkov O."/>
            <person name="Bruce D."/>
            <person name="Goodwin L."/>
            <person name="Kuske C."/>
            <person name="Brettin T."/>
            <person name="Detter J.C."/>
            <person name="Han C."/>
            <person name="Pitluck S."/>
            <person name="Pati A."/>
            <person name="Mavrommatis K."/>
            <person name="Ivanova N."/>
            <person name="Ovchinnikova G."/>
            <person name="Chen A."/>
            <person name="Palaniappan K."/>
            <person name="Schneider S."/>
            <person name="Rohde M."/>
            <person name="Chain P."/>
            <person name="D'haeseleer P."/>
            <person name="Goker M."/>
            <person name="Bristow J."/>
            <person name="Eisen J.A."/>
            <person name="Markowitz V."/>
            <person name="Kyrpides N.C."/>
            <person name="Klenk H.P."/>
            <person name="Hugenholtz P."/>
        </authorList>
    </citation>
    <scope>NUCLEOTIDE SEQUENCE [LARGE SCALE GENOMIC DNA]</scope>
    <source>
        <strain evidence="11">ATCC 29202 / DSM 20476 / NCTC 11029 / RHS 1</strain>
    </source>
</reference>
<comment type="similarity">
    <text evidence="2">Belongs to the ABC transporter superfamily.</text>
</comment>
<evidence type="ECO:0000256" key="8">
    <source>
        <dbReference type="ARBA" id="ARBA00023136"/>
    </source>
</evidence>
<evidence type="ECO:0000313" key="11">
    <source>
        <dbReference type="Proteomes" id="UP000002026"/>
    </source>
</evidence>
<proteinExistence type="inferred from homology"/>
<dbReference type="Pfam" id="PF00005">
    <property type="entry name" value="ABC_tran"/>
    <property type="match status" value="1"/>
</dbReference>
<evidence type="ECO:0000256" key="2">
    <source>
        <dbReference type="ARBA" id="ARBA00005417"/>
    </source>
</evidence>